<keyword evidence="2" id="KW-1185">Reference proteome</keyword>
<organism evidence="1 2">
    <name type="scientific">Nephila pilipes</name>
    <name type="common">Giant wood spider</name>
    <name type="synonym">Nephila maculata</name>
    <dbReference type="NCBI Taxonomy" id="299642"/>
    <lineage>
        <taxon>Eukaryota</taxon>
        <taxon>Metazoa</taxon>
        <taxon>Ecdysozoa</taxon>
        <taxon>Arthropoda</taxon>
        <taxon>Chelicerata</taxon>
        <taxon>Arachnida</taxon>
        <taxon>Araneae</taxon>
        <taxon>Araneomorphae</taxon>
        <taxon>Entelegynae</taxon>
        <taxon>Araneoidea</taxon>
        <taxon>Nephilidae</taxon>
        <taxon>Nephila</taxon>
    </lineage>
</organism>
<accession>A0A8X6IBE3</accession>
<name>A0A8X6IBE3_NEPPI</name>
<sequence>MYHHIAYVADINDQFILGLDFLKENNFKMDFKNNELHSCSEDISVFKTKNSDIKPVHHITTKSETTSPPRTETIVSEALTEDNNFHYGLIEYPSTDNSNRGVLVAFSLVDLSRNVVPSAELDDKQRSSAGKLLIEFEELFSRKLDDVGRTKMTQHRIDTGNHLPIKQHPRRLPFAKQEEVANLLMEMHQNDIIEP</sequence>
<dbReference type="InterPro" id="IPR043502">
    <property type="entry name" value="DNA/RNA_pol_sf"/>
</dbReference>
<dbReference type="EMBL" id="BMAW01043383">
    <property type="protein sequence ID" value="GFS39099.1"/>
    <property type="molecule type" value="Genomic_DNA"/>
</dbReference>
<dbReference type="SUPFAM" id="SSF56672">
    <property type="entry name" value="DNA/RNA polymerases"/>
    <property type="match status" value="1"/>
</dbReference>
<evidence type="ECO:0000313" key="1">
    <source>
        <dbReference type="EMBL" id="GFS39099.1"/>
    </source>
</evidence>
<dbReference type="AlphaFoldDB" id="A0A8X6IBE3"/>
<proteinExistence type="predicted"/>
<dbReference type="OrthoDB" id="10069439at2759"/>
<evidence type="ECO:0000313" key="2">
    <source>
        <dbReference type="Proteomes" id="UP000887013"/>
    </source>
</evidence>
<gene>
    <name evidence="1" type="primary">X975_13332</name>
    <name evidence="1" type="ORF">NPIL_558541</name>
</gene>
<reference evidence="1" key="1">
    <citation type="submission" date="2020-08" db="EMBL/GenBank/DDBJ databases">
        <title>Multicomponent nature underlies the extraordinary mechanical properties of spider dragline silk.</title>
        <authorList>
            <person name="Kono N."/>
            <person name="Nakamura H."/>
            <person name="Mori M."/>
            <person name="Yoshida Y."/>
            <person name="Ohtoshi R."/>
            <person name="Malay A.D."/>
            <person name="Moran D.A.P."/>
            <person name="Tomita M."/>
            <person name="Numata K."/>
            <person name="Arakawa K."/>
        </authorList>
    </citation>
    <scope>NUCLEOTIDE SEQUENCE</scope>
</reference>
<dbReference type="Proteomes" id="UP000887013">
    <property type="component" value="Unassembled WGS sequence"/>
</dbReference>
<protein>
    <submittedName>
        <fullName evidence="1">Retrovirus-related Pol polyprotein from transposon 412</fullName>
    </submittedName>
</protein>
<comment type="caution">
    <text evidence="1">The sequence shown here is derived from an EMBL/GenBank/DDBJ whole genome shotgun (WGS) entry which is preliminary data.</text>
</comment>
<dbReference type="GO" id="GO:0071897">
    <property type="term" value="P:DNA biosynthetic process"/>
    <property type="evidence" value="ECO:0007669"/>
    <property type="project" value="UniProtKB-ARBA"/>
</dbReference>